<name>A0A7X5QNH2_9GAMM</name>
<dbReference type="AlphaFoldDB" id="A0A7X5QNH2"/>
<evidence type="ECO:0000313" key="2">
    <source>
        <dbReference type="EMBL" id="NHB97618.1"/>
    </source>
</evidence>
<dbReference type="EMBL" id="PUJV01000018">
    <property type="protein sequence ID" value="NHB97618.1"/>
    <property type="molecule type" value="Genomic_DNA"/>
</dbReference>
<proteinExistence type="predicted"/>
<gene>
    <name evidence="2" type="ORF">C5470_15000</name>
</gene>
<feature type="non-terminal residue" evidence="2">
    <location>
        <position position="44"/>
    </location>
</feature>
<dbReference type="RefSeq" id="WP_339916738.1">
    <property type="nucleotide sequence ID" value="NZ_CAWPIE010000018.1"/>
</dbReference>
<dbReference type="Pfam" id="PF13340">
    <property type="entry name" value="DUF4096"/>
    <property type="match status" value="1"/>
</dbReference>
<accession>A0A7X5QNH2</accession>
<organism evidence="2 3">
    <name type="scientific">Photorhabdus stackebrandtii</name>
    <dbReference type="NCBI Taxonomy" id="1123042"/>
    <lineage>
        <taxon>Bacteria</taxon>
        <taxon>Pseudomonadati</taxon>
        <taxon>Pseudomonadota</taxon>
        <taxon>Gammaproteobacteria</taxon>
        <taxon>Enterobacterales</taxon>
        <taxon>Morganellaceae</taxon>
        <taxon>Photorhabdus</taxon>
    </lineage>
</organism>
<dbReference type="InterPro" id="IPR025161">
    <property type="entry name" value="IS402-like_dom"/>
</dbReference>
<protein>
    <submittedName>
        <fullName evidence="2">IS5/IS1182 family transposase</fullName>
    </submittedName>
</protein>
<evidence type="ECO:0000313" key="3">
    <source>
        <dbReference type="Proteomes" id="UP000547931"/>
    </source>
</evidence>
<comment type="caution">
    <text evidence="2">The sequence shown here is derived from an EMBL/GenBank/DDBJ whole genome shotgun (WGS) entry which is preliminary data.</text>
</comment>
<sequence>MVRYDIPDDAWILIEPCLPPVHSKRAGRPHVEHRRVMNGMFWVL</sequence>
<reference evidence="2 3" key="1">
    <citation type="submission" date="2018-02" db="EMBL/GenBank/DDBJ databases">
        <authorList>
            <person name="Machado R.A."/>
        </authorList>
    </citation>
    <scope>NUCLEOTIDE SEQUENCE [LARGE SCALE GENOMIC DNA]</scope>
    <source>
        <strain evidence="2 3">DSM 23271</strain>
    </source>
</reference>
<dbReference type="Proteomes" id="UP000547931">
    <property type="component" value="Unassembled WGS sequence"/>
</dbReference>
<evidence type="ECO:0000259" key="1">
    <source>
        <dbReference type="Pfam" id="PF13340"/>
    </source>
</evidence>
<feature type="domain" description="Insertion element IS402-like" evidence="1">
    <location>
        <begin position="7"/>
        <end position="44"/>
    </location>
</feature>
<keyword evidence="3" id="KW-1185">Reference proteome</keyword>